<comment type="caution">
    <text evidence="2">The sequence shown here is derived from an EMBL/GenBank/DDBJ whole genome shotgun (WGS) entry which is preliminary data.</text>
</comment>
<proteinExistence type="predicted"/>
<name>A0A8T2N2I3_9TELE</name>
<evidence type="ECO:0000313" key="2">
    <source>
        <dbReference type="EMBL" id="KAG9334679.1"/>
    </source>
</evidence>
<dbReference type="Proteomes" id="UP000824540">
    <property type="component" value="Unassembled WGS sequence"/>
</dbReference>
<evidence type="ECO:0000313" key="3">
    <source>
        <dbReference type="Proteomes" id="UP000824540"/>
    </source>
</evidence>
<evidence type="ECO:0000256" key="1">
    <source>
        <dbReference type="SAM" id="MobiDB-lite"/>
    </source>
</evidence>
<keyword evidence="3" id="KW-1185">Reference proteome</keyword>
<protein>
    <submittedName>
        <fullName evidence="2">Uncharacterized protein</fullName>
    </submittedName>
</protein>
<gene>
    <name evidence="2" type="ORF">JZ751_007338</name>
</gene>
<feature type="compositionally biased region" description="Polar residues" evidence="1">
    <location>
        <begin position="11"/>
        <end position="27"/>
    </location>
</feature>
<dbReference type="AlphaFoldDB" id="A0A8T2N2I3"/>
<feature type="region of interest" description="Disordered" evidence="1">
    <location>
        <begin position="1"/>
        <end position="29"/>
    </location>
</feature>
<accession>A0A8T2N2I3</accession>
<dbReference type="EMBL" id="JAFBMS010000142">
    <property type="protein sequence ID" value="KAG9334679.1"/>
    <property type="molecule type" value="Genomic_DNA"/>
</dbReference>
<organism evidence="2 3">
    <name type="scientific">Albula glossodonta</name>
    <name type="common">roundjaw bonefish</name>
    <dbReference type="NCBI Taxonomy" id="121402"/>
    <lineage>
        <taxon>Eukaryota</taxon>
        <taxon>Metazoa</taxon>
        <taxon>Chordata</taxon>
        <taxon>Craniata</taxon>
        <taxon>Vertebrata</taxon>
        <taxon>Euteleostomi</taxon>
        <taxon>Actinopterygii</taxon>
        <taxon>Neopterygii</taxon>
        <taxon>Teleostei</taxon>
        <taxon>Albuliformes</taxon>
        <taxon>Albulidae</taxon>
        <taxon>Albula</taxon>
    </lineage>
</organism>
<sequence length="142" mass="14454">MKTKGRKRQNSADNLTVRNQSGSSLDGSLTGHRGPRLGLWVGGLLTVLLGLGAPGSGCGWGPPHCPAGLRGPRFRLWGPQARAVGGGLLTVLQGIGPQARAVGGGLLTVPLPLDAGDAECGTAGWIFPGVSRGVNAERCLDQ</sequence>
<feature type="non-terminal residue" evidence="2">
    <location>
        <position position="1"/>
    </location>
</feature>
<reference evidence="2" key="1">
    <citation type="thesis" date="2021" institute="BYU ScholarsArchive" country="Provo, UT, USA">
        <title>Applications of and Algorithms for Genome Assembly and Genomic Analyses with an Emphasis on Marine Teleosts.</title>
        <authorList>
            <person name="Pickett B.D."/>
        </authorList>
    </citation>
    <scope>NUCLEOTIDE SEQUENCE</scope>
    <source>
        <strain evidence="2">HI-2016</strain>
    </source>
</reference>